<feature type="domain" description="C2H2-type" evidence="19">
    <location>
        <begin position="689"/>
        <end position="716"/>
    </location>
</feature>
<protein>
    <submittedName>
        <fullName evidence="20">Uncharacterized protein</fullName>
    </submittedName>
</protein>
<evidence type="ECO:0000256" key="13">
    <source>
        <dbReference type="ARBA" id="ARBA00023163"/>
    </source>
</evidence>
<feature type="region of interest" description="Disordered" evidence="17">
    <location>
        <begin position="1004"/>
        <end position="1024"/>
    </location>
</feature>
<evidence type="ECO:0000259" key="19">
    <source>
        <dbReference type="PROSITE" id="PS50157"/>
    </source>
</evidence>
<dbReference type="SMART" id="SM00041">
    <property type="entry name" value="CT"/>
    <property type="match status" value="1"/>
</dbReference>
<feature type="domain" description="C2H2-type" evidence="19">
    <location>
        <begin position="577"/>
        <end position="604"/>
    </location>
</feature>
<evidence type="ECO:0000259" key="18">
    <source>
        <dbReference type="PROSITE" id="PS01225"/>
    </source>
</evidence>
<dbReference type="FunFam" id="3.30.160.60:FF:000086">
    <property type="entry name" value="transcription factor E4F1 isoform X1"/>
    <property type="match status" value="1"/>
</dbReference>
<dbReference type="GO" id="GO:0005975">
    <property type="term" value="P:carbohydrate metabolic process"/>
    <property type="evidence" value="ECO:0007669"/>
    <property type="project" value="InterPro"/>
</dbReference>
<feature type="region of interest" description="Disordered" evidence="17">
    <location>
        <begin position="420"/>
        <end position="485"/>
    </location>
</feature>
<keyword evidence="8 16" id="KW-0863">Zinc-finger</keyword>
<comment type="subcellular location">
    <subcellularLocation>
        <location evidence="1">Nucleus</location>
    </subcellularLocation>
    <subcellularLocation>
        <location evidence="2">Secreted</location>
    </subcellularLocation>
</comment>
<dbReference type="GO" id="GO:0005634">
    <property type="term" value="C:nucleus"/>
    <property type="evidence" value="ECO:0007669"/>
    <property type="project" value="UniProtKB-SubCell"/>
</dbReference>
<evidence type="ECO:0000313" key="21">
    <source>
        <dbReference type="Proteomes" id="UP000502823"/>
    </source>
</evidence>
<dbReference type="InterPro" id="IPR029034">
    <property type="entry name" value="Cystine-knot_cytokine"/>
</dbReference>
<evidence type="ECO:0000256" key="1">
    <source>
        <dbReference type="ARBA" id="ARBA00004123"/>
    </source>
</evidence>
<dbReference type="InterPro" id="IPR001329">
    <property type="entry name" value="Venom_Hyaluronidase"/>
</dbReference>
<keyword evidence="10" id="KW-0805">Transcription regulation</keyword>
<dbReference type="OrthoDB" id="5796153at2759"/>
<dbReference type="InterPro" id="IPR036236">
    <property type="entry name" value="Znf_C2H2_sf"/>
</dbReference>
<dbReference type="PROSITE" id="PS01225">
    <property type="entry name" value="CTCK_2"/>
    <property type="match status" value="1"/>
</dbReference>
<evidence type="ECO:0000256" key="3">
    <source>
        <dbReference type="ARBA" id="ARBA00008871"/>
    </source>
</evidence>
<evidence type="ECO:0000256" key="10">
    <source>
        <dbReference type="ARBA" id="ARBA00023015"/>
    </source>
</evidence>
<evidence type="ECO:0000256" key="16">
    <source>
        <dbReference type="PROSITE-ProRule" id="PRU00042"/>
    </source>
</evidence>
<dbReference type="PANTHER" id="PTHR47772">
    <property type="entry name" value="ZINC FINGER PROTEIN 200"/>
    <property type="match status" value="1"/>
</dbReference>
<dbReference type="GO" id="GO:0003677">
    <property type="term" value="F:DNA binding"/>
    <property type="evidence" value="ECO:0007669"/>
    <property type="project" value="UniProtKB-KW"/>
</dbReference>
<keyword evidence="5" id="KW-0479">Metal-binding</keyword>
<feature type="domain" description="C2H2-type" evidence="19">
    <location>
        <begin position="661"/>
        <end position="688"/>
    </location>
</feature>
<dbReference type="FunFam" id="3.30.160.60:FF:000030">
    <property type="entry name" value="Zinc finger protein 628"/>
    <property type="match status" value="1"/>
</dbReference>
<dbReference type="InterPro" id="IPR013087">
    <property type="entry name" value="Znf_C2H2_type"/>
</dbReference>
<keyword evidence="13" id="KW-0804">Transcription</keyword>
<feature type="domain" description="C2H2-type" evidence="19">
    <location>
        <begin position="746"/>
        <end position="773"/>
    </location>
</feature>
<dbReference type="InterPro" id="IPR017853">
    <property type="entry name" value="GH"/>
</dbReference>
<feature type="domain" description="C2H2-type" evidence="19">
    <location>
        <begin position="548"/>
        <end position="576"/>
    </location>
</feature>
<dbReference type="FunFam" id="3.30.160.60:FF:001755">
    <property type="entry name" value="Zinc finger protein 989"/>
    <property type="match status" value="1"/>
</dbReference>
<dbReference type="GO" id="GO:0006952">
    <property type="term" value="P:defense response"/>
    <property type="evidence" value="ECO:0007669"/>
    <property type="project" value="InterPro"/>
</dbReference>
<gene>
    <name evidence="20" type="ORF">Cfor_08677</name>
</gene>
<dbReference type="EMBL" id="BLKM01009497">
    <property type="protein sequence ID" value="GFG36867.1"/>
    <property type="molecule type" value="Genomic_DNA"/>
</dbReference>
<organism evidence="20 21">
    <name type="scientific">Coptotermes formosanus</name>
    <name type="common">Formosan subterranean termite</name>
    <dbReference type="NCBI Taxonomy" id="36987"/>
    <lineage>
        <taxon>Eukaryota</taxon>
        <taxon>Metazoa</taxon>
        <taxon>Ecdysozoa</taxon>
        <taxon>Arthropoda</taxon>
        <taxon>Hexapoda</taxon>
        <taxon>Insecta</taxon>
        <taxon>Pterygota</taxon>
        <taxon>Neoptera</taxon>
        <taxon>Polyneoptera</taxon>
        <taxon>Dictyoptera</taxon>
        <taxon>Blattodea</taxon>
        <taxon>Blattoidea</taxon>
        <taxon>Termitoidae</taxon>
        <taxon>Rhinotermitidae</taxon>
        <taxon>Coptotermes</taxon>
    </lineage>
</organism>
<reference evidence="21" key="1">
    <citation type="submission" date="2020-01" db="EMBL/GenBank/DDBJ databases">
        <title>Draft genome sequence of the Termite Coptotermes fromosanus.</title>
        <authorList>
            <person name="Itakura S."/>
            <person name="Yosikawa Y."/>
            <person name="Umezawa K."/>
        </authorList>
    </citation>
    <scope>NUCLEOTIDE SEQUENCE [LARGE SCALE GENOMIC DNA]</scope>
</reference>
<dbReference type="InterPro" id="IPR013785">
    <property type="entry name" value="Aldolase_TIM"/>
</dbReference>
<feature type="domain" description="C2H2-type" evidence="19">
    <location>
        <begin position="493"/>
        <end position="520"/>
    </location>
</feature>
<evidence type="ECO:0000256" key="9">
    <source>
        <dbReference type="ARBA" id="ARBA00022833"/>
    </source>
</evidence>
<dbReference type="PRINTS" id="PR00846">
    <property type="entry name" value="GLHYDRLASE56"/>
</dbReference>
<dbReference type="InterPro" id="IPR006207">
    <property type="entry name" value="Cys_knot_C"/>
</dbReference>
<feature type="domain" description="C2H2-type" evidence="19">
    <location>
        <begin position="802"/>
        <end position="829"/>
    </location>
</feature>
<sequence>MCACYPLRSEETENHGVHQAAWVEGSGPALQVFWNVPTFMCHRYGLDFSEVHTRWDIVQNSGDVFRGDDMVILYDPGEFPALLHDKHGKLQFRNGGVPQEGNLTQHLTKLKTQIDELVPNHNFKGLGVVDFEAWRPVWRQNWASLLPYRDVSRKIERQRQPFWWTPEQIEAEATHRFEKAAHDFMLLTLELLKQMRPYGQWGYYAFPYCFNYTPKNMKPNCPVQVQHENDEVQWLFDSSVALFPSLYLSKLRMSPEQRVQFMIGRMNEAVRVAQNVLRVTKPTVSAYVWYRYHDVDEFLSQEDLRNSLAIVHQYNAGAVVLWGSANDTNSRERCSALQQYLNSVLGPTIKELSSGTPDSLILGQHQLSPISVTSAEGNDYEDEPEVELDEITVRQEIVEVALDPSTLLYVNNSKRSTTNIDEQMSASTQRITIAERPTTDLSALKRARIKPKGDPVSLTQQDNDGDSSGDTSNDENDNDNVCSNNEDSKWDSYPCDVCGMAFRQRSHLATHKRKHMTERRFKCNDCGSCFKTKSSLHFHMKRHSEAPFVCGPCNKVYPERKQLMRHIRVVHTSVNRYPCDQCDKAFKTRQKHDLHYTLHTGEKPFVCDLCQKAFVYKSTFVQHMNSHAANKEFKCDKCPKEYAVCAEFKRHYVNHTDFRPFKCTVCSKSFPLKGTLKNHMKIHAPEKPYKCSRCEKSFMKKQSLDCHMMLHEGQSPQFMCDQCSQSYYNVFALKRHYLKHTGERGFRCEVCHKAFWMKDALRVHMRTHSNVKMFPCKECHKAFAHKHTLDSHMKIHAGVASHICHFCHKTFIHKANLTRHIRLHETNQITNHNVARRLLAAMCCCLVAQLVAAHREHKVHNIVLYPDKHSWCNTTPIKQVVTFPGCNSVEIDNNVCVGACFSYSIPRTAPSAPGELIKPYCDSCQPSAVTWHHVTLNCTGDDPESLQKRVQIIRNCSCSTCDAGDDFAAVSPLSASGDGEIGTDHKASLPDVGDLIDFMIKTQSKGPAAGPAGGESGEGGVSSDTAVNDRLLQLLRTAGEGGQLDETMLRELLRQADHKLNTATHGDRDHIKLNLERLRHELAHHRHHQHQQGPTLSVAPHHFKPAVGGAELSYHDNLVQPGEKDEEF</sequence>
<keyword evidence="7" id="KW-0677">Repeat</keyword>
<feature type="domain" description="C2H2-type" evidence="19">
    <location>
        <begin position="774"/>
        <end position="801"/>
    </location>
</feature>
<comment type="caution">
    <text evidence="20">The sequence shown here is derived from an EMBL/GenBank/DDBJ whole genome shotgun (WGS) entry which is preliminary data.</text>
</comment>
<name>A0A6L2Q4V3_COPFO</name>
<dbReference type="Gene3D" id="3.20.20.70">
    <property type="entry name" value="Aldolase class I"/>
    <property type="match status" value="1"/>
</dbReference>
<comment type="similarity">
    <text evidence="3">Belongs to the glycosyl hydrolase 56 family.</text>
</comment>
<accession>A0A6L2Q4V3</accession>
<dbReference type="FunFam" id="3.30.160.60:FF:000446">
    <property type="entry name" value="Zinc finger protein"/>
    <property type="match status" value="1"/>
</dbReference>
<feature type="compositionally biased region" description="Acidic residues" evidence="17">
    <location>
        <begin position="463"/>
        <end position="478"/>
    </location>
</feature>
<keyword evidence="12" id="KW-1015">Disulfide bond</keyword>
<dbReference type="GO" id="GO:0005576">
    <property type="term" value="C:extracellular region"/>
    <property type="evidence" value="ECO:0007669"/>
    <property type="project" value="UniProtKB-SubCell"/>
</dbReference>
<dbReference type="InterPro" id="IPR004133">
    <property type="entry name" value="DAN_dom"/>
</dbReference>
<dbReference type="SUPFAM" id="SSF51445">
    <property type="entry name" value="(Trans)glycosidases"/>
    <property type="match status" value="1"/>
</dbReference>
<keyword evidence="4" id="KW-0964">Secreted</keyword>
<feature type="domain" description="C2H2-type" evidence="19">
    <location>
        <begin position="605"/>
        <end position="632"/>
    </location>
</feature>
<dbReference type="FunFam" id="3.30.160.60:FF:000100">
    <property type="entry name" value="Zinc finger 45-like"/>
    <property type="match status" value="1"/>
</dbReference>
<dbReference type="InterPro" id="IPR050636">
    <property type="entry name" value="C2H2-ZF_domain-containing"/>
</dbReference>
<dbReference type="InterPro" id="IPR018155">
    <property type="entry name" value="Hyaluronidase"/>
</dbReference>
<feature type="domain" description="C2H2-type" evidence="19">
    <location>
        <begin position="718"/>
        <end position="745"/>
    </location>
</feature>
<evidence type="ECO:0000256" key="17">
    <source>
        <dbReference type="SAM" id="MobiDB-lite"/>
    </source>
</evidence>
<feature type="compositionally biased region" description="Gly residues" evidence="17">
    <location>
        <begin position="1011"/>
        <end position="1020"/>
    </location>
</feature>
<keyword evidence="9" id="KW-0862">Zinc</keyword>
<dbReference type="Proteomes" id="UP000502823">
    <property type="component" value="Unassembled WGS sequence"/>
</dbReference>
<dbReference type="SUPFAM" id="SSF57667">
    <property type="entry name" value="beta-beta-alpha zinc fingers"/>
    <property type="match status" value="6"/>
</dbReference>
<evidence type="ECO:0000256" key="11">
    <source>
        <dbReference type="ARBA" id="ARBA00023125"/>
    </source>
</evidence>
<dbReference type="AlphaFoldDB" id="A0A6L2Q4V3"/>
<comment type="caution">
    <text evidence="15">Lacks conserved residue(s) required for the propagation of feature annotation.</text>
</comment>
<dbReference type="Pfam" id="PF01630">
    <property type="entry name" value="Glyco_hydro_56"/>
    <property type="match status" value="1"/>
</dbReference>
<dbReference type="InParanoid" id="A0A6L2Q4V3"/>
<dbReference type="PRINTS" id="PR00847">
    <property type="entry name" value="HYALURONDASE"/>
</dbReference>
<evidence type="ECO:0000256" key="15">
    <source>
        <dbReference type="PROSITE-ProRule" id="PRU00039"/>
    </source>
</evidence>
<proteinExistence type="inferred from homology"/>
<evidence type="ECO:0000256" key="12">
    <source>
        <dbReference type="ARBA" id="ARBA00023157"/>
    </source>
</evidence>
<dbReference type="PROSITE" id="PS00028">
    <property type="entry name" value="ZINC_FINGER_C2H2_1"/>
    <property type="match status" value="12"/>
</dbReference>
<dbReference type="Pfam" id="PF00096">
    <property type="entry name" value="zf-C2H2"/>
    <property type="match status" value="6"/>
</dbReference>
<dbReference type="GO" id="GO:0008270">
    <property type="term" value="F:zinc ion binding"/>
    <property type="evidence" value="ECO:0007669"/>
    <property type="project" value="UniProtKB-KW"/>
</dbReference>
<dbReference type="Pfam" id="PF03045">
    <property type="entry name" value="DAN"/>
    <property type="match status" value="1"/>
</dbReference>
<dbReference type="Gene3D" id="3.30.160.60">
    <property type="entry name" value="Classic Zinc Finger"/>
    <property type="match status" value="9"/>
</dbReference>
<evidence type="ECO:0000256" key="6">
    <source>
        <dbReference type="ARBA" id="ARBA00022729"/>
    </source>
</evidence>
<evidence type="ECO:0000256" key="4">
    <source>
        <dbReference type="ARBA" id="ARBA00022525"/>
    </source>
</evidence>
<feature type="domain" description="CTCK" evidence="18">
    <location>
        <begin position="872"/>
        <end position="962"/>
    </location>
</feature>
<evidence type="ECO:0000256" key="5">
    <source>
        <dbReference type="ARBA" id="ARBA00022723"/>
    </source>
</evidence>
<evidence type="ECO:0000256" key="2">
    <source>
        <dbReference type="ARBA" id="ARBA00004613"/>
    </source>
</evidence>
<keyword evidence="14" id="KW-0539">Nucleus</keyword>
<feature type="compositionally biased region" description="Polar residues" evidence="17">
    <location>
        <begin position="420"/>
        <end position="431"/>
    </location>
</feature>
<dbReference type="FunFam" id="3.30.160.60:FF:000264">
    <property type="entry name" value="Zinc finger protein 236"/>
    <property type="match status" value="1"/>
</dbReference>
<dbReference type="PANTHER" id="PTHR47772:SF13">
    <property type="entry name" value="GASTRULA ZINC FINGER PROTEIN XLCGF49.1-LIKE-RELATED"/>
    <property type="match status" value="1"/>
</dbReference>
<feature type="domain" description="C2H2-type" evidence="19">
    <location>
        <begin position="521"/>
        <end position="544"/>
    </location>
</feature>
<keyword evidence="21" id="KW-1185">Reference proteome</keyword>
<evidence type="ECO:0000256" key="8">
    <source>
        <dbReference type="ARBA" id="ARBA00022771"/>
    </source>
</evidence>
<dbReference type="PROSITE" id="PS50157">
    <property type="entry name" value="ZINC_FINGER_C2H2_2"/>
    <property type="match status" value="12"/>
</dbReference>
<dbReference type="GO" id="GO:0004415">
    <property type="term" value="F:hyalurononglucosaminidase activity"/>
    <property type="evidence" value="ECO:0007669"/>
    <property type="project" value="InterPro"/>
</dbReference>
<keyword evidence="6" id="KW-0732">Signal</keyword>
<dbReference type="Gene3D" id="2.10.90.10">
    <property type="entry name" value="Cystine-knot cytokines"/>
    <property type="match status" value="1"/>
</dbReference>
<dbReference type="SMART" id="SM00355">
    <property type="entry name" value="ZnF_C2H2"/>
    <property type="match status" value="12"/>
</dbReference>
<evidence type="ECO:0000256" key="14">
    <source>
        <dbReference type="ARBA" id="ARBA00023242"/>
    </source>
</evidence>
<evidence type="ECO:0000313" key="20">
    <source>
        <dbReference type="EMBL" id="GFG36867.1"/>
    </source>
</evidence>
<keyword evidence="11" id="KW-0238">DNA-binding</keyword>
<feature type="domain" description="C2H2-type" evidence="19">
    <location>
        <begin position="633"/>
        <end position="660"/>
    </location>
</feature>
<evidence type="ECO:0000256" key="7">
    <source>
        <dbReference type="ARBA" id="ARBA00022737"/>
    </source>
</evidence>